<dbReference type="Proteomes" id="UP000694556">
    <property type="component" value="Chromosome 4"/>
</dbReference>
<proteinExistence type="inferred from homology"/>
<comment type="similarity">
    <text evidence="1">Belongs to the UPF0462 family.</text>
</comment>
<dbReference type="Ensembl" id="ENSCMMT00000011980.1">
    <property type="protein sequence ID" value="ENSCMMP00000010896.1"/>
    <property type="gene ID" value="ENSCMMG00000006872.1"/>
</dbReference>
<keyword evidence="2" id="KW-0472">Membrane</keyword>
<sequence length="248" mass="29067">MPHANLLFNCLTCKFLFLFFLAKGPVQLVLKWYLGSLMETSFLVCLMQNIKMEFTIEHTWDDLPVSHKPVTIGLKSYDGGLLMVVNAPFFNDPPAPLGEPGKPFRNLWDYEVVEAFFLNDRTEQYLEVELCPHGQHLLLLLSGKRRVWKEELPLKFEVTRMETKWEGKAHLPWNYFPPCTNKFNAFAIHGSGDQRKYEALHPVPRCELQEGQKPDFHRLEFFKELNLKRLMGEDWEQPESDIWKSHAN</sequence>
<reference evidence="3" key="2">
    <citation type="submission" date="2025-08" db="UniProtKB">
        <authorList>
            <consortium name="Ensembl"/>
        </authorList>
    </citation>
    <scope>IDENTIFICATION</scope>
</reference>
<accession>A0A8C3GHX1</accession>
<keyword evidence="2" id="KW-0812">Transmembrane</keyword>
<evidence type="ECO:0000313" key="3">
    <source>
        <dbReference type="Ensembl" id="ENSCMMP00000010896.1"/>
    </source>
</evidence>
<evidence type="ECO:0000313" key="4">
    <source>
        <dbReference type="Proteomes" id="UP000694556"/>
    </source>
</evidence>
<evidence type="ECO:0000256" key="2">
    <source>
        <dbReference type="SAM" id="Phobius"/>
    </source>
</evidence>
<evidence type="ECO:0000256" key="1">
    <source>
        <dbReference type="ARBA" id="ARBA00038085"/>
    </source>
</evidence>
<reference evidence="3" key="3">
    <citation type="submission" date="2025-09" db="UniProtKB">
        <authorList>
            <consortium name="Ensembl"/>
        </authorList>
    </citation>
    <scope>IDENTIFICATION</scope>
</reference>
<protein>
    <submittedName>
        <fullName evidence="3">Chromosome 4 open reading frame 33</fullName>
    </submittedName>
</protein>
<dbReference type="AlphaFoldDB" id="A0A8C3GHX1"/>
<dbReference type="PANTHER" id="PTHR31475:SF3">
    <property type="entry name" value="UPF0462 PROTEIN C4ORF33"/>
    <property type="match status" value="1"/>
</dbReference>
<organism evidence="3 4">
    <name type="scientific">Cairina moschata</name>
    <name type="common">Muscovy duck</name>
    <dbReference type="NCBI Taxonomy" id="8855"/>
    <lineage>
        <taxon>Eukaryota</taxon>
        <taxon>Metazoa</taxon>
        <taxon>Chordata</taxon>
        <taxon>Craniata</taxon>
        <taxon>Vertebrata</taxon>
        <taxon>Euteleostomi</taxon>
        <taxon>Archelosauria</taxon>
        <taxon>Archosauria</taxon>
        <taxon>Dinosauria</taxon>
        <taxon>Saurischia</taxon>
        <taxon>Theropoda</taxon>
        <taxon>Coelurosauria</taxon>
        <taxon>Aves</taxon>
        <taxon>Neognathae</taxon>
        <taxon>Galloanserae</taxon>
        <taxon>Anseriformes</taxon>
        <taxon>Anatidae</taxon>
        <taxon>Anatinae</taxon>
        <taxon>Cairina</taxon>
    </lineage>
</organism>
<feature type="transmembrane region" description="Helical" evidence="2">
    <location>
        <begin position="6"/>
        <end position="22"/>
    </location>
</feature>
<keyword evidence="4" id="KW-1185">Reference proteome</keyword>
<keyword evidence="2" id="KW-1133">Transmembrane helix</keyword>
<dbReference type="Gene3D" id="2.60.40.1190">
    <property type="match status" value="1"/>
</dbReference>
<reference evidence="3" key="1">
    <citation type="submission" date="2018-09" db="EMBL/GenBank/DDBJ databases">
        <title>Common duck and Muscovy duck high density SNP chip.</title>
        <authorList>
            <person name="Vignal A."/>
            <person name="Thebault N."/>
            <person name="Warren W.C."/>
        </authorList>
    </citation>
    <scope>NUCLEOTIDE SEQUENCE [LARGE SCALE GENOMIC DNA]</scope>
</reference>
<dbReference type="PANTHER" id="PTHR31475">
    <property type="entry name" value="UPF0462 PROTEIN"/>
    <property type="match status" value="1"/>
</dbReference>
<name>A0A8C3GHX1_CAIMO</name>